<proteinExistence type="predicted"/>
<dbReference type="RefSeq" id="WP_184161426.1">
    <property type="nucleotide sequence ID" value="NZ_JACHLD010000003.1"/>
</dbReference>
<dbReference type="Proteomes" id="UP000561681">
    <property type="component" value="Unassembled WGS sequence"/>
</dbReference>
<reference evidence="2 3" key="1">
    <citation type="submission" date="2020-08" db="EMBL/GenBank/DDBJ databases">
        <title>Functional genomics of gut bacteria from endangered species of beetles.</title>
        <authorList>
            <person name="Carlos-Shanley C."/>
        </authorList>
    </citation>
    <scope>NUCLEOTIDE SEQUENCE [LARGE SCALE GENOMIC DNA]</scope>
    <source>
        <strain evidence="2 3">S00142</strain>
    </source>
</reference>
<dbReference type="AlphaFoldDB" id="A0A7W7IX78"/>
<evidence type="ECO:0000313" key="2">
    <source>
        <dbReference type="EMBL" id="MBB4802147.1"/>
    </source>
</evidence>
<organism evidence="2 3">
    <name type="scientific">Flavobacterium nitrogenifigens</name>
    <dbReference type="NCBI Taxonomy" id="1617283"/>
    <lineage>
        <taxon>Bacteria</taxon>
        <taxon>Pseudomonadati</taxon>
        <taxon>Bacteroidota</taxon>
        <taxon>Flavobacteriia</taxon>
        <taxon>Flavobacteriales</taxon>
        <taxon>Flavobacteriaceae</taxon>
        <taxon>Flavobacterium</taxon>
    </lineage>
</organism>
<sequence length="154" mass="17420">MKTTLYFTAVFFLLFLSSCSDFKGERGLNNEASLPEALRNKVSDLKVFNSSINNKKHTTSLLYGNQQAVERIKSNGSVMQNGEKLVWITWRQKPDPNWLGAYIPGKLLSFEIIESKDGTVYKKYSGNGVEVKLNDPEKEDRIKRLLAEKSAVTP</sequence>
<accession>A0A7W7IX78</accession>
<name>A0A7W7IX78_9FLAO</name>
<feature type="signal peptide" evidence="1">
    <location>
        <begin position="1"/>
        <end position="23"/>
    </location>
</feature>
<comment type="caution">
    <text evidence="2">The sequence shown here is derived from an EMBL/GenBank/DDBJ whole genome shotgun (WGS) entry which is preliminary data.</text>
</comment>
<feature type="chain" id="PRO_5031374180" description="Lipoprotein" evidence="1">
    <location>
        <begin position="24"/>
        <end position="154"/>
    </location>
</feature>
<dbReference type="PROSITE" id="PS51257">
    <property type="entry name" value="PROKAR_LIPOPROTEIN"/>
    <property type="match status" value="1"/>
</dbReference>
<evidence type="ECO:0000313" key="3">
    <source>
        <dbReference type="Proteomes" id="UP000561681"/>
    </source>
</evidence>
<protein>
    <recommendedName>
        <fullName evidence="4">Lipoprotein</fullName>
    </recommendedName>
</protein>
<evidence type="ECO:0008006" key="4">
    <source>
        <dbReference type="Google" id="ProtNLM"/>
    </source>
</evidence>
<gene>
    <name evidence="2" type="ORF">HNP37_002220</name>
</gene>
<keyword evidence="1" id="KW-0732">Signal</keyword>
<keyword evidence="3" id="KW-1185">Reference proteome</keyword>
<dbReference type="EMBL" id="JACHLD010000003">
    <property type="protein sequence ID" value="MBB4802147.1"/>
    <property type="molecule type" value="Genomic_DNA"/>
</dbReference>
<evidence type="ECO:0000256" key="1">
    <source>
        <dbReference type="SAM" id="SignalP"/>
    </source>
</evidence>